<name>A0A7W7WHK7_9ACTN</name>
<organism evidence="2 3">
    <name type="scientific">Kitasatospora gansuensis</name>
    <dbReference type="NCBI Taxonomy" id="258050"/>
    <lineage>
        <taxon>Bacteria</taxon>
        <taxon>Bacillati</taxon>
        <taxon>Actinomycetota</taxon>
        <taxon>Actinomycetes</taxon>
        <taxon>Kitasatosporales</taxon>
        <taxon>Streptomycetaceae</taxon>
        <taxon>Kitasatospora</taxon>
    </lineage>
</organism>
<sequence>MTRIETPVAGFTGDGPGGLHFVNGVAETDDDAIIGYCRGAGYIVGGQLTNPLAAVAPRTDPRHITVQRIGTPIRDAAVHPHQDDHLPPHGAGSADPHGPDVIAPGLFLSLVPAPQDNGDQAEQAEPQAPRPAVAAPVAEWRAYALTVADSDPAVHAEIDKATKAELIRTYGG</sequence>
<proteinExistence type="predicted"/>
<dbReference type="EMBL" id="JACHJR010000001">
    <property type="protein sequence ID" value="MBB4946830.1"/>
    <property type="molecule type" value="Genomic_DNA"/>
</dbReference>
<keyword evidence="3" id="KW-1185">Reference proteome</keyword>
<feature type="compositionally biased region" description="Low complexity" evidence="1">
    <location>
        <begin position="120"/>
        <end position="132"/>
    </location>
</feature>
<gene>
    <name evidence="2" type="ORF">F4556_002365</name>
</gene>
<evidence type="ECO:0000256" key="1">
    <source>
        <dbReference type="SAM" id="MobiDB-lite"/>
    </source>
</evidence>
<feature type="region of interest" description="Disordered" evidence="1">
    <location>
        <begin position="112"/>
        <end position="132"/>
    </location>
</feature>
<dbReference type="RefSeq" id="WP_184914091.1">
    <property type="nucleotide sequence ID" value="NZ_JACHJR010000001.1"/>
</dbReference>
<evidence type="ECO:0000313" key="2">
    <source>
        <dbReference type="EMBL" id="MBB4946830.1"/>
    </source>
</evidence>
<reference evidence="2 3" key="1">
    <citation type="submission" date="2020-08" db="EMBL/GenBank/DDBJ databases">
        <title>Sequencing the genomes of 1000 actinobacteria strains.</title>
        <authorList>
            <person name="Klenk H.-P."/>
        </authorList>
    </citation>
    <scope>NUCLEOTIDE SEQUENCE [LARGE SCALE GENOMIC DNA]</scope>
    <source>
        <strain evidence="2 3">DSM 44786</strain>
    </source>
</reference>
<comment type="caution">
    <text evidence="2">The sequence shown here is derived from an EMBL/GenBank/DDBJ whole genome shotgun (WGS) entry which is preliminary data.</text>
</comment>
<accession>A0A7W7WHK7</accession>
<dbReference type="AlphaFoldDB" id="A0A7W7WHK7"/>
<dbReference type="Proteomes" id="UP000573327">
    <property type="component" value="Unassembled WGS sequence"/>
</dbReference>
<evidence type="ECO:0000313" key="3">
    <source>
        <dbReference type="Proteomes" id="UP000573327"/>
    </source>
</evidence>
<protein>
    <submittedName>
        <fullName evidence="2">Uncharacterized protein</fullName>
    </submittedName>
</protein>